<dbReference type="AlphaFoldDB" id="A0A841ZHN8"/>
<keyword evidence="1" id="KW-0732">Signal</keyword>
<comment type="caution">
    <text evidence="2">The sequence shown here is derived from an EMBL/GenBank/DDBJ whole genome shotgun (WGS) entry which is preliminary data.</text>
</comment>
<evidence type="ECO:0000256" key="1">
    <source>
        <dbReference type="SAM" id="SignalP"/>
    </source>
</evidence>
<organism evidence="2 3">
    <name type="scientific">Listeria aquatica</name>
    <dbReference type="NCBI Taxonomy" id="1494960"/>
    <lineage>
        <taxon>Bacteria</taxon>
        <taxon>Bacillati</taxon>
        <taxon>Bacillota</taxon>
        <taxon>Bacilli</taxon>
        <taxon>Bacillales</taxon>
        <taxon>Listeriaceae</taxon>
        <taxon>Listeria</taxon>
    </lineage>
</organism>
<accession>A0A841ZHN8</accession>
<reference evidence="2 3" key="1">
    <citation type="submission" date="2020-03" db="EMBL/GenBank/DDBJ databases">
        <title>Soil Listeria distribution.</title>
        <authorList>
            <person name="Liao J."/>
            <person name="Wiedmann M."/>
        </authorList>
    </citation>
    <scope>NUCLEOTIDE SEQUENCE [LARGE SCALE GENOMIC DNA]</scope>
    <source>
        <strain evidence="2 3">FSL L7-1507</strain>
    </source>
</reference>
<name>A0A841ZHN8_9LIST</name>
<gene>
    <name evidence="2" type="ORF">HB912_01085</name>
</gene>
<dbReference type="Proteomes" id="UP000559885">
    <property type="component" value="Unassembled WGS sequence"/>
</dbReference>
<protein>
    <submittedName>
        <fullName evidence="2">Uncharacterized protein</fullName>
    </submittedName>
</protein>
<evidence type="ECO:0000313" key="3">
    <source>
        <dbReference type="Proteomes" id="UP000559885"/>
    </source>
</evidence>
<proteinExistence type="predicted"/>
<dbReference type="RefSeq" id="WP_185371834.1">
    <property type="nucleotide sequence ID" value="NZ_CP195758.1"/>
</dbReference>
<evidence type="ECO:0000313" key="2">
    <source>
        <dbReference type="EMBL" id="MBC1520239.1"/>
    </source>
</evidence>
<sequence length="221" mass="24861">MLKKKIFIGAMGLMIGCSLIFAPASVSAKKAVNKEEPESRTLIVTANGNLTGSIVPYYDKEEIPGFETGYIDLHYRSFDTGFVDGDNSYLTIELPQEFATIAKQPSFKENISGRVQRKGLLGDRWFTYSEKDITINGTRIAFKTPKEFWLVHGEVNADISINYGNVQKLYPMRLIQGNSQGYVFHSALRRSMAPWDPIQEPLLGSNSDTMATNYTSAYWDF</sequence>
<dbReference type="PROSITE" id="PS51257">
    <property type="entry name" value="PROKAR_LIPOPROTEIN"/>
    <property type="match status" value="1"/>
</dbReference>
<dbReference type="EMBL" id="JAARRM010000001">
    <property type="protein sequence ID" value="MBC1520239.1"/>
    <property type="molecule type" value="Genomic_DNA"/>
</dbReference>
<feature type="signal peptide" evidence="1">
    <location>
        <begin position="1"/>
        <end position="28"/>
    </location>
</feature>
<feature type="chain" id="PRO_5032628076" evidence="1">
    <location>
        <begin position="29"/>
        <end position="221"/>
    </location>
</feature>